<dbReference type="Proteomes" id="UP001516023">
    <property type="component" value="Unassembled WGS sequence"/>
</dbReference>
<comment type="caution">
    <text evidence="2">The sequence shown here is derived from an EMBL/GenBank/DDBJ whole genome shotgun (WGS) entry which is preliminary data.</text>
</comment>
<proteinExistence type="predicted"/>
<name>A0ABD3QIQ8_9STRA</name>
<evidence type="ECO:0000313" key="2">
    <source>
        <dbReference type="EMBL" id="KAL3799754.1"/>
    </source>
</evidence>
<feature type="region of interest" description="Disordered" evidence="1">
    <location>
        <begin position="79"/>
        <end position="98"/>
    </location>
</feature>
<dbReference type="EMBL" id="JABMIG020000036">
    <property type="protein sequence ID" value="KAL3799754.1"/>
    <property type="molecule type" value="Genomic_DNA"/>
</dbReference>
<protein>
    <submittedName>
        <fullName evidence="2">Uncharacterized protein</fullName>
    </submittedName>
</protein>
<reference evidence="2 3" key="1">
    <citation type="journal article" date="2020" name="G3 (Bethesda)">
        <title>Improved Reference Genome for Cyclotella cryptica CCMP332, a Model for Cell Wall Morphogenesis, Salinity Adaptation, and Lipid Production in Diatoms (Bacillariophyta).</title>
        <authorList>
            <person name="Roberts W.R."/>
            <person name="Downey K.M."/>
            <person name="Ruck E.C."/>
            <person name="Traller J.C."/>
            <person name="Alverson A.J."/>
        </authorList>
    </citation>
    <scope>NUCLEOTIDE SEQUENCE [LARGE SCALE GENOMIC DNA]</scope>
    <source>
        <strain evidence="2 3">CCMP332</strain>
    </source>
</reference>
<sequence length="131" mass="14069">MVSLPSPCGSGAHTLDVPLSFQDWALPIQLGLLLQSLCSPLAKLLFNMAGCCLLLLHQGDSSLPQSPLPVVGSYIMERAKRPSPPSGESVPKCMWYGPNPGTPPPPTQLFNDLVVKHEGHKADDTEIPFDI</sequence>
<evidence type="ECO:0000256" key="1">
    <source>
        <dbReference type="SAM" id="MobiDB-lite"/>
    </source>
</evidence>
<keyword evidence="3" id="KW-1185">Reference proteome</keyword>
<evidence type="ECO:0000313" key="3">
    <source>
        <dbReference type="Proteomes" id="UP001516023"/>
    </source>
</evidence>
<dbReference type="AlphaFoldDB" id="A0ABD3QIQ8"/>
<gene>
    <name evidence="2" type="ORF">HJC23_010404</name>
</gene>
<accession>A0ABD3QIQ8</accession>
<organism evidence="2 3">
    <name type="scientific">Cyclotella cryptica</name>
    <dbReference type="NCBI Taxonomy" id="29204"/>
    <lineage>
        <taxon>Eukaryota</taxon>
        <taxon>Sar</taxon>
        <taxon>Stramenopiles</taxon>
        <taxon>Ochrophyta</taxon>
        <taxon>Bacillariophyta</taxon>
        <taxon>Coscinodiscophyceae</taxon>
        <taxon>Thalassiosirophycidae</taxon>
        <taxon>Stephanodiscales</taxon>
        <taxon>Stephanodiscaceae</taxon>
        <taxon>Cyclotella</taxon>
    </lineage>
</organism>